<dbReference type="Proteomes" id="UP000824366">
    <property type="component" value="Chromosome"/>
</dbReference>
<dbReference type="PANTHER" id="PTHR43442:SF3">
    <property type="entry name" value="GLUCONOKINASE-RELATED"/>
    <property type="match status" value="1"/>
</dbReference>
<dbReference type="InterPro" id="IPR027417">
    <property type="entry name" value="P-loop_NTPase"/>
</dbReference>
<comment type="similarity">
    <text evidence="2 9">Belongs to the gluconokinase GntK/GntV family.</text>
</comment>
<dbReference type="InterPro" id="IPR006001">
    <property type="entry name" value="Therm_gnt_kin"/>
</dbReference>
<evidence type="ECO:0000256" key="8">
    <source>
        <dbReference type="ARBA" id="ARBA00048090"/>
    </source>
</evidence>
<dbReference type="EMBL" id="AP024238">
    <property type="protein sequence ID" value="BCO28685.1"/>
    <property type="molecule type" value="Genomic_DNA"/>
</dbReference>
<organism evidence="10 11">
    <name type="scientific">Rhodoferax lithotrophicus</name>
    <dbReference type="NCBI Taxonomy" id="2798804"/>
    <lineage>
        <taxon>Bacteria</taxon>
        <taxon>Pseudomonadati</taxon>
        <taxon>Pseudomonadota</taxon>
        <taxon>Betaproteobacteria</taxon>
        <taxon>Burkholderiales</taxon>
        <taxon>Comamonadaceae</taxon>
        <taxon>Rhodoferax</taxon>
    </lineage>
</organism>
<proteinExistence type="inferred from homology"/>
<evidence type="ECO:0000313" key="10">
    <source>
        <dbReference type="EMBL" id="BCO28685.1"/>
    </source>
</evidence>
<dbReference type="PANTHER" id="PTHR43442">
    <property type="entry name" value="GLUCONOKINASE-RELATED"/>
    <property type="match status" value="1"/>
</dbReference>
<evidence type="ECO:0000313" key="11">
    <source>
        <dbReference type="Proteomes" id="UP000824366"/>
    </source>
</evidence>
<dbReference type="Pfam" id="PF13671">
    <property type="entry name" value="AAA_33"/>
    <property type="match status" value="1"/>
</dbReference>
<evidence type="ECO:0000256" key="9">
    <source>
        <dbReference type="RuleBase" id="RU363066"/>
    </source>
</evidence>
<keyword evidence="6 9" id="KW-0418">Kinase</keyword>
<keyword evidence="5 9" id="KW-0547">Nucleotide-binding</keyword>
<gene>
    <name evidence="10" type="ORF">MIZ03_3595</name>
</gene>
<evidence type="ECO:0000256" key="7">
    <source>
        <dbReference type="ARBA" id="ARBA00022840"/>
    </source>
</evidence>
<dbReference type="EC" id="2.7.1.12" evidence="3 9"/>
<evidence type="ECO:0000256" key="3">
    <source>
        <dbReference type="ARBA" id="ARBA00012054"/>
    </source>
</evidence>
<evidence type="ECO:0000256" key="1">
    <source>
        <dbReference type="ARBA" id="ARBA00004761"/>
    </source>
</evidence>
<comment type="catalytic activity">
    <reaction evidence="8 9">
        <text>D-gluconate + ATP = 6-phospho-D-gluconate + ADP + H(+)</text>
        <dbReference type="Rhea" id="RHEA:19433"/>
        <dbReference type="ChEBI" id="CHEBI:15378"/>
        <dbReference type="ChEBI" id="CHEBI:18391"/>
        <dbReference type="ChEBI" id="CHEBI:30616"/>
        <dbReference type="ChEBI" id="CHEBI:58759"/>
        <dbReference type="ChEBI" id="CHEBI:456216"/>
        <dbReference type="EC" id="2.7.1.12"/>
    </reaction>
</comment>
<evidence type="ECO:0000256" key="6">
    <source>
        <dbReference type="ARBA" id="ARBA00022777"/>
    </source>
</evidence>
<protein>
    <recommendedName>
        <fullName evidence="3 9">Gluconokinase</fullName>
        <ecNumber evidence="3 9">2.7.1.12</ecNumber>
    </recommendedName>
</protein>
<reference evidence="10 11" key="1">
    <citation type="journal article" date="2021" name="Microbiol. Spectr.">
        <title>A Single Bacterium Capable of Oxidation and Reduction of Iron at Circumneutral pH.</title>
        <authorList>
            <person name="Kato S."/>
            <person name="Ohkuma M."/>
        </authorList>
    </citation>
    <scope>NUCLEOTIDE SEQUENCE [LARGE SCALE GENOMIC DNA]</scope>
    <source>
        <strain evidence="10 11">MIZ03</strain>
    </source>
</reference>
<keyword evidence="4 9" id="KW-0808">Transferase</keyword>
<sequence>MNPSIVIMGVAGCGKSSLGHTLAQAQGLPLIEGDDFHGESNRAKMSQGIALTDADRAGWLDTLAQQLMAHPQGVVLTCSALKRAYRNRLRQACPELHFAFLDISREQAQARVLARAHEHFFSTNLVDSQFATLEVPSAEPRVLTLDATQPLMQLQQQVSTWLQTKEVA</sequence>
<dbReference type="NCBIfam" id="TIGR01313">
    <property type="entry name" value="therm_gnt_kin"/>
    <property type="match status" value="1"/>
</dbReference>
<dbReference type="CDD" id="cd02021">
    <property type="entry name" value="GntK"/>
    <property type="match status" value="1"/>
</dbReference>
<evidence type="ECO:0000256" key="2">
    <source>
        <dbReference type="ARBA" id="ARBA00008420"/>
    </source>
</evidence>
<accession>A0ABN6D9M8</accession>
<evidence type="ECO:0000256" key="5">
    <source>
        <dbReference type="ARBA" id="ARBA00022741"/>
    </source>
</evidence>
<dbReference type="SUPFAM" id="SSF52540">
    <property type="entry name" value="P-loop containing nucleoside triphosphate hydrolases"/>
    <property type="match status" value="1"/>
</dbReference>
<keyword evidence="7 9" id="KW-0067">ATP-binding</keyword>
<name>A0ABN6D9M8_9BURK</name>
<dbReference type="RefSeq" id="WP_223904614.1">
    <property type="nucleotide sequence ID" value="NZ_AP024238.1"/>
</dbReference>
<evidence type="ECO:0000256" key="4">
    <source>
        <dbReference type="ARBA" id="ARBA00022679"/>
    </source>
</evidence>
<dbReference type="Gene3D" id="3.40.50.300">
    <property type="entry name" value="P-loop containing nucleotide triphosphate hydrolases"/>
    <property type="match status" value="1"/>
</dbReference>
<keyword evidence="11" id="KW-1185">Reference proteome</keyword>
<comment type="pathway">
    <text evidence="1">Carbohydrate acid metabolism.</text>
</comment>